<dbReference type="Pfam" id="PF14376">
    <property type="entry name" value="Haem_bd"/>
    <property type="match status" value="1"/>
</dbReference>
<dbReference type="SUPFAM" id="SSF46626">
    <property type="entry name" value="Cytochrome c"/>
    <property type="match status" value="1"/>
</dbReference>
<accession>A0AAU0F136</accession>
<dbReference type="EMBL" id="CP136426">
    <property type="protein sequence ID" value="WOC51281.1"/>
    <property type="molecule type" value="Genomic_DNA"/>
</dbReference>
<evidence type="ECO:0000313" key="2">
    <source>
        <dbReference type="EMBL" id="WOC51281.1"/>
    </source>
</evidence>
<protein>
    <submittedName>
        <fullName evidence="2">Cytochrome c</fullName>
    </submittedName>
</protein>
<organism evidence="2 3">
    <name type="scientific">Bergeyella porcorum</name>
    <dbReference type="NCBI Taxonomy" id="1735111"/>
    <lineage>
        <taxon>Bacteria</taxon>
        <taxon>Pseudomonadati</taxon>
        <taxon>Bacteroidota</taxon>
        <taxon>Flavobacteriia</taxon>
        <taxon>Flavobacteriales</taxon>
        <taxon>Weeksellaceae</taxon>
        <taxon>Bergeyella</taxon>
    </lineage>
</organism>
<dbReference type="AlphaFoldDB" id="A0AAU0F136"/>
<keyword evidence="3" id="KW-1185">Reference proteome</keyword>
<dbReference type="SMART" id="SM01235">
    <property type="entry name" value="Haem_bd"/>
    <property type="match status" value="1"/>
</dbReference>
<dbReference type="RefSeq" id="WP_327984929.1">
    <property type="nucleotide sequence ID" value="NZ_CP136426.1"/>
</dbReference>
<evidence type="ECO:0000259" key="1">
    <source>
        <dbReference type="SMART" id="SM01235"/>
    </source>
</evidence>
<name>A0AAU0F136_9FLAO</name>
<gene>
    <name evidence="2" type="ORF">BPO_0634</name>
</gene>
<feature type="domain" description="Haem-binding" evidence="1">
    <location>
        <begin position="9"/>
        <end position="144"/>
    </location>
</feature>
<reference evidence="2" key="1">
    <citation type="submission" date="2023-10" db="EMBL/GenBank/DDBJ databases">
        <title>Characterization and whole genome sequencing of a novel strain of Bergeyella porcorum QD2021 isolated from pig.</title>
        <authorList>
            <person name="Liu G."/>
            <person name="Chen C."/>
            <person name="Han X."/>
        </authorList>
    </citation>
    <scope>NUCLEOTIDE SEQUENCE</scope>
    <source>
        <strain evidence="2">QD2021</strain>
    </source>
</reference>
<dbReference type="GO" id="GO:0020037">
    <property type="term" value="F:heme binding"/>
    <property type="evidence" value="ECO:0007669"/>
    <property type="project" value="InterPro"/>
</dbReference>
<dbReference type="KEGG" id="bpor:BPO_0634"/>
<evidence type="ECO:0000313" key="3">
    <source>
        <dbReference type="Proteomes" id="UP001432059"/>
    </source>
</evidence>
<dbReference type="GO" id="GO:0009055">
    <property type="term" value="F:electron transfer activity"/>
    <property type="evidence" value="ECO:0007669"/>
    <property type="project" value="InterPro"/>
</dbReference>
<dbReference type="InterPro" id="IPR025992">
    <property type="entry name" value="Haem-bd"/>
</dbReference>
<sequence length="166" mass="19347">MKKIITILAVAFVMIQFFQIDKTNPPINKELDFLTIKKTPETVATNIRNACYGCHSNETKYPWYSNIQPIAWFLKNHIDEGRRELNFSTFATYEPKRQLRKLEEAAELVQNGAMPMESYLIMHPEAKLTAEQKAEMVDYFKTLAKETPTTEVQAIHPENAEREEEY</sequence>
<proteinExistence type="predicted"/>
<dbReference type="Proteomes" id="UP001432059">
    <property type="component" value="Chromosome"/>
</dbReference>
<dbReference type="InterPro" id="IPR036909">
    <property type="entry name" value="Cyt_c-like_dom_sf"/>
</dbReference>